<evidence type="ECO:0000256" key="2">
    <source>
        <dbReference type="SAM" id="SignalP"/>
    </source>
</evidence>
<feature type="region of interest" description="Disordered" evidence="1">
    <location>
        <begin position="20"/>
        <end position="46"/>
    </location>
</feature>
<evidence type="ECO:0008006" key="5">
    <source>
        <dbReference type="Google" id="ProtNLM"/>
    </source>
</evidence>
<proteinExistence type="predicted"/>
<accession>A0ABS4TEA0</accession>
<protein>
    <recommendedName>
        <fullName evidence="5">DUF3558 domain-containing protein</fullName>
    </recommendedName>
</protein>
<name>A0ABS4TEA0_9PSEU</name>
<feature type="chain" id="PRO_5045088891" description="DUF3558 domain-containing protein" evidence="2">
    <location>
        <begin position="23"/>
        <end position="177"/>
    </location>
</feature>
<dbReference type="EMBL" id="JAGINW010000001">
    <property type="protein sequence ID" value="MBP2322742.1"/>
    <property type="molecule type" value="Genomic_DNA"/>
</dbReference>
<dbReference type="PROSITE" id="PS51257">
    <property type="entry name" value="PROKAR_LIPOPROTEIN"/>
    <property type="match status" value="1"/>
</dbReference>
<keyword evidence="2" id="KW-0732">Signal</keyword>
<feature type="region of interest" description="Disordered" evidence="1">
    <location>
        <begin position="65"/>
        <end position="84"/>
    </location>
</feature>
<keyword evidence="4" id="KW-1185">Reference proteome</keyword>
<evidence type="ECO:0000313" key="3">
    <source>
        <dbReference type="EMBL" id="MBP2322742.1"/>
    </source>
</evidence>
<feature type="compositionally biased region" description="Low complexity" evidence="1">
    <location>
        <begin position="21"/>
        <end position="40"/>
    </location>
</feature>
<reference evidence="3 4" key="1">
    <citation type="submission" date="2021-03" db="EMBL/GenBank/DDBJ databases">
        <title>Sequencing the genomes of 1000 actinobacteria strains.</title>
        <authorList>
            <person name="Klenk H.-P."/>
        </authorList>
    </citation>
    <scope>NUCLEOTIDE SEQUENCE [LARGE SCALE GENOMIC DNA]</scope>
    <source>
        <strain evidence="3 4">DSM 46670</strain>
    </source>
</reference>
<dbReference type="Pfam" id="PF12079">
    <property type="entry name" value="DUF3558"/>
    <property type="match status" value="1"/>
</dbReference>
<organism evidence="3 4">
    <name type="scientific">Kibdelosporangium banguiense</name>
    <dbReference type="NCBI Taxonomy" id="1365924"/>
    <lineage>
        <taxon>Bacteria</taxon>
        <taxon>Bacillati</taxon>
        <taxon>Actinomycetota</taxon>
        <taxon>Actinomycetes</taxon>
        <taxon>Pseudonocardiales</taxon>
        <taxon>Pseudonocardiaceae</taxon>
        <taxon>Kibdelosporangium</taxon>
    </lineage>
</organism>
<sequence length="177" mass="18418">MRLIAVAIGSLLVLAGCGSESAPQNTTTSTPAPPQQASSAGSTEWSKVDPCGLLSAQDIKDYLGPEANTTGTKTDKFNRPECTWTGKDRDQVKITVWQPPAKDVIAGPTKKTLPVGDKTGYITSSTSASCLLEVDGGTAFVSMDAKAYTQTASNAAEDSTCKKVATTLSGVVEKLGW</sequence>
<dbReference type="InterPro" id="IPR024520">
    <property type="entry name" value="DUF3558"/>
</dbReference>
<evidence type="ECO:0000256" key="1">
    <source>
        <dbReference type="SAM" id="MobiDB-lite"/>
    </source>
</evidence>
<dbReference type="RefSeq" id="WP_209638408.1">
    <property type="nucleotide sequence ID" value="NZ_JAGINW010000001.1"/>
</dbReference>
<comment type="caution">
    <text evidence="3">The sequence shown here is derived from an EMBL/GenBank/DDBJ whole genome shotgun (WGS) entry which is preliminary data.</text>
</comment>
<evidence type="ECO:0000313" key="4">
    <source>
        <dbReference type="Proteomes" id="UP001519332"/>
    </source>
</evidence>
<dbReference type="Proteomes" id="UP001519332">
    <property type="component" value="Unassembled WGS sequence"/>
</dbReference>
<gene>
    <name evidence="3" type="ORF">JOF56_003127</name>
</gene>
<feature type="signal peptide" evidence="2">
    <location>
        <begin position="1"/>
        <end position="22"/>
    </location>
</feature>